<dbReference type="Proteomes" id="UP000887013">
    <property type="component" value="Unassembled WGS sequence"/>
</dbReference>
<protein>
    <submittedName>
        <fullName evidence="1">Uncharacterized protein</fullName>
    </submittedName>
</protein>
<dbReference type="EMBL" id="BMAW01056564">
    <property type="protein sequence ID" value="GFT06419.1"/>
    <property type="molecule type" value="Genomic_DNA"/>
</dbReference>
<keyword evidence="2" id="KW-1185">Reference proteome</keyword>
<comment type="caution">
    <text evidence="1">The sequence shown here is derived from an EMBL/GenBank/DDBJ whole genome shotgun (WGS) entry which is preliminary data.</text>
</comment>
<proteinExistence type="predicted"/>
<reference evidence="1" key="1">
    <citation type="submission" date="2020-08" db="EMBL/GenBank/DDBJ databases">
        <title>Multicomponent nature underlies the extraordinary mechanical properties of spider dragline silk.</title>
        <authorList>
            <person name="Kono N."/>
            <person name="Nakamura H."/>
            <person name="Mori M."/>
            <person name="Yoshida Y."/>
            <person name="Ohtoshi R."/>
            <person name="Malay A.D."/>
            <person name="Moran D.A.P."/>
            <person name="Tomita M."/>
            <person name="Numata K."/>
            <person name="Arakawa K."/>
        </authorList>
    </citation>
    <scope>NUCLEOTIDE SEQUENCE</scope>
</reference>
<name>A0A8X6NCA5_NEPPI</name>
<sequence>MNQTLAWVGISRRYTVLTRKLICSGTIRWGRDIYIEHISDLMLVTSLKPSLRAPPLLLSDAFDREATTSSFRPHQF</sequence>
<organism evidence="1 2">
    <name type="scientific">Nephila pilipes</name>
    <name type="common">Giant wood spider</name>
    <name type="synonym">Nephila maculata</name>
    <dbReference type="NCBI Taxonomy" id="299642"/>
    <lineage>
        <taxon>Eukaryota</taxon>
        <taxon>Metazoa</taxon>
        <taxon>Ecdysozoa</taxon>
        <taxon>Arthropoda</taxon>
        <taxon>Chelicerata</taxon>
        <taxon>Arachnida</taxon>
        <taxon>Araneae</taxon>
        <taxon>Araneomorphae</taxon>
        <taxon>Entelegynae</taxon>
        <taxon>Araneoidea</taxon>
        <taxon>Nephilidae</taxon>
        <taxon>Nephila</taxon>
    </lineage>
</organism>
<dbReference type="AlphaFoldDB" id="A0A8X6NCA5"/>
<evidence type="ECO:0000313" key="2">
    <source>
        <dbReference type="Proteomes" id="UP000887013"/>
    </source>
</evidence>
<accession>A0A8X6NCA5</accession>
<gene>
    <name evidence="1" type="ORF">NPIL_487801</name>
</gene>
<evidence type="ECO:0000313" key="1">
    <source>
        <dbReference type="EMBL" id="GFT06419.1"/>
    </source>
</evidence>